<comment type="caution">
    <text evidence="2">The sequence shown here is derived from an EMBL/GenBank/DDBJ whole genome shotgun (WGS) entry which is preliminary data.</text>
</comment>
<protein>
    <submittedName>
        <fullName evidence="2">Peptide deformylase</fullName>
        <ecNumber evidence="2">3.5.1.88</ecNumber>
    </submittedName>
</protein>
<evidence type="ECO:0000256" key="1">
    <source>
        <dbReference type="ARBA" id="ARBA00010759"/>
    </source>
</evidence>
<name>A0A645HUU3_9ZZZZ</name>
<dbReference type="AlphaFoldDB" id="A0A645HUU3"/>
<evidence type="ECO:0000313" key="2">
    <source>
        <dbReference type="EMBL" id="MPN42346.1"/>
    </source>
</evidence>
<dbReference type="GO" id="GO:0042586">
    <property type="term" value="F:peptide deformylase activity"/>
    <property type="evidence" value="ECO:0007669"/>
    <property type="project" value="UniProtKB-EC"/>
</dbReference>
<dbReference type="PANTHER" id="PTHR10458:SF22">
    <property type="entry name" value="PEPTIDE DEFORMYLASE"/>
    <property type="match status" value="1"/>
</dbReference>
<dbReference type="Pfam" id="PF01327">
    <property type="entry name" value="Pep_deformylase"/>
    <property type="match status" value="1"/>
</dbReference>
<dbReference type="EC" id="3.5.1.88" evidence="2"/>
<keyword evidence="2" id="KW-0378">Hydrolase</keyword>
<dbReference type="InterPro" id="IPR023635">
    <property type="entry name" value="Peptide_deformylase"/>
</dbReference>
<reference evidence="2" key="1">
    <citation type="submission" date="2019-08" db="EMBL/GenBank/DDBJ databases">
        <authorList>
            <person name="Kucharzyk K."/>
            <person name="Murdoch R.W."/>
            <person name="Higgins S."/>
            <person name="Loffler F."/>
        </authorList>
    </citation>
    <scope>NUCLEOTIDE SEQUENCE</scope>
</reference>
<dbReference type="InterPro" id="IPR036821">
    <property type="entry name" value="Peptide_deformylase_sf"/>
</dbReference>
<comment type="similarity">
    <text evidence="1">Belongs to the polypeptide deformylase family.</text>
</comment>
<dbReference type="PANTHER" id="PTHR10458">
    <property type="entry name" value="PEPTIDE DEFORMYLASE"/>
    <property type="match status" value="1"/>
</dbReference>
<dbReference type="EMBL" id="VSSQ01100037">
    <property type="protein sequence ID" value="MPN42346.1"/>
    <property type="molecule type" value="Genomic_DNA"/>
</dbReference>
<gene>
    <name evidence="2" type="primary">def_44</name>
    <name evidence="2" type="ORF">SDC9_189903</name>
</gene>
<organism evidence="2">
    <name type="scientific">bioreactor metagenome</name>
    <dbReference type="NCBI Taxonomy" id="1076179"/>
    <lineage>
        <taxon>unclassified sequences</taxon>
        <taxon>metagenomes</taxon>
        <taxon>ecological metagenomes</taxon>
    </lineage>
</organism>
<dbReference type="SUPFAM" id="SSF56420">
    <property type="entry name" value="Peptide deformylase"/>
    <property type="match status" value="1"/>
</dbReference>
<sequence>MAIRQILKDGEETLRKKARLVTEFDARLHQLLDDMAETMYESNGIGLAAPQVGVLRRVFVVDINDGSGLIEFINPVIRDASGAEPTYSGLPGQNG</sequence>
<accession>A0A645HUU3</accession>
<dbReference type="Gene3D" id="3.90.45.10">
    <property type="entry name" value="Peptide deformylase"/>
    <property type="match status" value="1"/>
</dbReference>
<proteinExistence type="inferred from homology"/>